<dbReference type="EMBL" id="PITK01001852">
    <property type="protein sequence ID" value="TBU10319.1"/>
    <property type="molecule type" value="Genomic_DNA"/>
</dbReference>
<proteinExistence type="predicted"/>
<dbReference type="VEuPathDB" id="MicrosporidiaDB:CWI38_1852p0010"/>
<dbReference type="Proteomes" id="UP000292282">
    <property type="component" value="Unassembled WGS sequence"/>
</dbReference>
<protein>
    <submittedName>
        <fullName evidence="1">Uncharacterized protein</fullName>
    </submittedName>
</protein>
<sequence>MSSHSADTENCQTTIIDAIRNDDIFWMEFNAILNHLFHTHFIYIQALLYFRRNTNGLISSNINLNRITTLFIFIARCKLFCFIEIDCFGLKIKRSLKFNVNSEKEVPIIRENILDIFVKRETIYNEMLLCLQKKSLEFHRFELFEFLNGIISRDLGPKEDSAFIIKFIEKLLVYGS</sequence>
<accession>A0A4Q9LPH0</accession>
<evidence type="ECO:0000313" key="2">
    <source>
        <dbReference type="Proteomes" id="UP000292282"/>
    </source>
</evidence>
<name>A0A4Q9LPH0_9MICR</name>
<reference evidence="1 2" key="1">
    <citation type="submission" date="2017-12" db="EMBL/GenBank/DDBJ databases">
        <authorList>
            <person name="Pombert J.-F."/>
            <person name="Haag K.L."/>
            <person name="Ebert D."/>
        </authorList>
    </citation>
    <scope>NUCLEOTIDE SEQUENCE [LARGE SCALE GENOMIC DNA]</scope>
    <source>
        <strain evidence="1">IL-G-3</strain>
    </source>
</reference>
<gene>
    <name evidence="1" type="ORF">CWI38_1852p0010</name>
</gene>
<dbReference type="AlphaFoldDB" id="A0A4Q9LPH0"/>
<keyword evidence="2" id="KW-1185">Reference proteome</keyword>
<comment type="caution">
    <text evidence="1">The sequence shown here is derived from an EMBL/GenBank/DDBJ whole genome shotgun (WGS) entry which is preliminary data.</text>
</comment>
<evidence type="ECO:0000313" key="1">
    <source>
        <dbReference type="EMBL" id="TBU10319.1"/>
    </source>
</evidence>
<organism evidence="1 2">
    <name type="scientific">Hamiltosporidium tvaerminnensis</name>
    <dbReference type="NCBI Taxonomy" id="1176355"/>
    <lineage>
        <taxon>Eukaryota</taxon>
        <taxon>Fungi</taxon>
        <taxon>Fungi incertae sedis</taxon>
        <taxon>Microsporidia</taxon>
        <taxon>Dubosqiidae</taxon>
        <taxon>Hamiltosporidium</taxon>
    </lineage>
</organism>